<gene>
    <name evidence="1" type="ORF">C5O00_14145</name>
</gene>
<dbReference type="KEGG" id="aue:C5O00_14145"/>
<evidence type="ECO:0000313" key="1">
    <source>
        <dbReference type="EMBL" id="AVI52236.1"/>
    </source>
</evidence>
<dbReference type="Proteomes" id="UP000238442">
    <property type="component" value="Chromosome"/>
</dbReference>
<proteinExistence type="predicted"/>
<dbReference type="AlphaFoldDB" id="A0A2S0I041"/>
<protein>
    <recommendedName>
        <fullName evidence="3">Adenylosuccinate lyase</fullName>
    </recommendedName>
</protein>
<sequence>MAHPELVTQLNYQKAYRENRLKAAQWVLDHPHTFPQLLTICFEDPTELSYKAAWAFEFVFLEDPTILYPHFEYFFGKLPSVKMDQVLRSMAHVCEILCIQYYKKQEPLIKEHFRREYKNTLTECAFDWLITDQKVACQVRAMTCLYHLGTEFHWIHPELSEILQANIHTGSAGYKSRAKKTLQQIAKHR</sequence>
<evidence type="ECO:0008006" key="3">
    <source>
        <dbReference type="Google" id="ProtNLM"/>
    </source>
</evidence>
<evidence type="ECO:0000313" key="2">
    <source>
        <dbReference type="Proteomes" id="UP000238442"/>
    </source>
</evidence>
<keyword evidence="2" id="KW-1185">Reference proteome</keyword>
<dbReference type="EMBL" id="CP027062">
    <property type="protein sequence ID" value="AVI52236.1"/>
    <property type="molecule type" value="Genomic_DNA"/>
</dbReference>
<name>A0A2S0I041_9FLAO</name>
<organism evidence="1 2">
    <name type="scientific">Pukyongia salina</name>
    <dbReference type="NCBI Taxonomy" id="2094025"/>
    <lineage>
        <taxon>Bacteria</taxon>
        <taxon>Pseudomonadati</taxon>
        <taxon>Bacteroidota</taxon>
        <taxon>Flavobacteriia</taxon>
        <taxon>Flavobacteriales</taxon>
        <taxon>Flavobacteriaceae</taxon>
        <taxon>Pukyongia</taxon>
    </lineage>
</organism>
<reference evidence="1 2" key="1">
    <citation type="submission" date="2018-02" db="EMBL/GenBank/DDBJ databases">
        <title>Genomic analysis of the strain RR4-38 isolated from a seawater recirculating aquaculture system.</title>
        <authorList>
            <person name="Kim Y.-S."/>
            <person name="Jang Y.H."/>
            <person name="Kim K.-H."/>
        </authorList>
    </citation>
    <scope>NUCLEOTIDE SEQUENCE [LARGE SCALE GENOMIC DNA]</scope>
    <source>
        <strain evidence="1 2">RR4-38</strain>
    </source>
</reference>
<accession>A0A2S0I041</accession>